<dbReference type="InterPro" id="IPR008271">
    <property type="entry name" value="Ser/Thr_kinase_AS"/>
</dbReference>
<accession>A0A665WTH9</accession>
<keyword evidence="5" id="KW-0808">Transferase</keyword>
<dbReference type="Ensembl" id="ENSENLT00000048189.1">
    <property type="protein sequence ID" value="ENSENLP00000047050.1"/>
    <property type="gene ID" value="ENSENLG00000019818.1"/>
</dbReference>
<dbReference type="CDD" id="cd14086">
    <property type="entry name" value="STKc_CaMKII"/>
    <property type="match status" value="1"/>
</dbReference>
<evidence type="ECO:0000256" key="4">
    <source>
        <dbReference type="ARBA" id="ARBA00022553"/>
    </source>
</evidence>
<evidence type="ECO:0000256" key="1">
    <source>
        <dbReference type="ARBA" id="ARBA00005354"/>
    </source>
</evidence>
<evidence type="ECO:0000256" key="2">
    <source>
        <dbReference type="ARBA" id="ARBA00012434"/>
    </source>
</evidence>
<evidence type="ECO:0000256" key="8">
    <source>
        <dbReference type="ARBA" id="ARBA00047307"/>
    </source>
</evidence>
<evidence type="ECO:0000256" key="5">
    <source>
        <dbReference type="ARBA" id="ARBA00022679"/>
    </source>
</evidence>
<dbReference type="PROSITE" id="PS50011">
    <property type="entry name" value="PROTEIN_KINASE_DOM"/>
    <property type="match status" value="1"/>
</dbReference>
<dbReference type="GO" id="GO:0004683">
    <property type="term" value="F:calcium/calmodulin-dependent protein kinase activity"/>
    <property type="evidence" value="ECO:0007669"/>
    <property type="project" value="UniProtKB-EC"/>
</dbReference>
<dbReference type="FunFam" id="3.10.450.50:FF:000009">
    <property type="entry name" value="Calcium/calmodulin-dependent protein kinase type II"/>
    <property type="match status" value="1"/>
</dbReference>
<dbReference type="Proteomes" id="UP000472264">
    <property type="component" value="Chromosome 1"/>
</dbReference>
<dbReference type="Gene3D" id="3.10.450.50">
    <property type="match status" value="1"/>
</dbReference>
<evidence type="ECO:0000256" key="9">
    <source>
        <dbReference type="ARBA" id="ARBA00047430"/>
    </source>
</evidence>
<evidence type="ECO:0000256" key="7">
    <source>
        <dbReference type="ARBA" id="ARBA00022860"/>
    </source>
</evidence>
<comment type="catalytic activity">
    <reaction evidence="8">
        <text>L-threonyl-[protein] + ATP = O-phospho-L-threonyl-[protein] + ADP + H(+)</text>
        <dbReference type="Rhea" id="RHEA:46608"/>
        <dbReference type="Rhea" id="RHEA-COMP:11060"/>
        <dbReference type="Rhea" id="RHEA-COMP:11605"/>
        <dbReference type="ChEBI" id="CHEBI:15378"/>
        <dbReference type="ChEBI" id="CHEBI:30013"/>
        <dbReference type="ChEBI" id="CHEBI:30616"/>
        <dbReference type="ChEBI" id="CHEBI:61977"/>
        <dbReference type="ChEBI" id="CHEBI:456216"/>
        <dbReference type="EC" id="2.7.11.17"/>
    </reaction>
</comment>
<keyword evidence="6" id="KW-0418">Kinase</keyword>
<protein>
    <recommendedName>
        <fullName evidence="2">calcium/calmodulin-dependent protein kinase</fullName>
        <ecNumber evidence="2">2.7.11.17</ecNumber>
    </recommendedName>
</protein>
<reference evidence="11" key="3">
    <citation type="submission" date="2025-09" db="UniProtKB">
        <authorList>
            <consortium name="Ensembl"/>
        </authorList>
    </citation>
    <scope>IDENTIFICATION</scope>
</reference>
<evidence type="ECO:0000313" key="11">
    <source>
        <dbReference type="Ensembl" id="ENSENLP00000047050.1"/>
    </source>
</evidence>
<evidence type="ECO:0000256" key="6">
    <source>
        <dbReference type="ARBA" id="ARBA00022777"/>
    </source>
</evidence>
<dbReference type="AlphaFoldDB" id="A0A665WTH9"/>
<dbReference type="SUPFAM" id="SSF56112">
    <property type="entry name" value="Protein kinase-like (PK-like)"/>
    <property type="match status" value="1"/>
</dbReference>
<proteinExistence type="inferred from homology"/>
<reference evidence="11" key="1">
    <citation type="submission" date="2021-04" db="EMBL/GenBank/DDBJ databases">
        <authorList>
            <consortium name="Wellcome Sanger Institute Data Sharing"/>
        </authorList>
    </citation>
    <scope>NUCLEOTIDE SEQUENCE [LARGE SCALE GENOMIC DNA]</scope>
</reference>
<keyword evidence="3" id="KW-0723">Serine/threonine-protein kinase</keyword>
<keyword evidence="4" id="KW-0597">Phosphoprotein</keyword>
<dbReference type="Gene3D" id="3.30.200.20">
    <property type="entry name" value="Phosphorylase Kinase, domain 1"/>
    <property type="match status" value="1"/>
</dbReference>
<comment type="catalytic activity">
    <reaction evidence="9">
        <text>L-seryl-[protein] + ATP = O-phospho-L-seryl-[protein] + ADP + H(+)</text>
        <dbReference type="Rhea" id="RHEA:17989"/>
        <dbReference type="Rhea" id="RHEA-COMP:9863"/>
        <dbReference type="Rhea" id="RHEA-COMP:11604"/>
        <dbReference type="ChEBI" id="CHEBI:15378"/>
        <dbReference type="ChEBI" id="CHEBI:29999"/>
        <dbReference type="ChEBI" id="CHEBI:30616"/>
        <dbReference type="ChEBI" id="CHEBI:83421"/>
        <dbReference type="ChEBI" id="CHEBI:456216"/>
        <dbReference type="EC" id="2.7.11.17"/>
    </reaction>
</comment>
<keyword evidence="7" id="KW-0112">Calmodulin-binding</keyword>
<dbReference type="Gene3D" id="6.10.140.620">
    <property type="match status" value="1"/>
</dbReference>
<dbReference type="GO" id="GO:0005516">
    <property type="term" value="F:calmodulin binding"/>
    <property type="evidence" value="ECO:0007669"/>
    <property type="project" value="UniProtKB-KW"/>
</dbReference>
<feature type="domain" description="Protein kinase" evidence="10">
    <location>
        <begin position="1"/>
        <end position="240"/>
    </location>
</feature>
<dbReference type="SUPFAM" id="SSF54427">
    <property type="entry name" value="NTF2-like"/>
    <property type="match status" value="1"/>
</dbReference>
<dbReference type="Gene3D" id="1.10.510.10">
    <property type="entry name" value="Transferase(Phosphotransferase) domain 1"/>
    <property type="match status" value="1"/>
</dbReference>
<comment type="similarity">
    <text evidence="1">Belongs to the protein kinase superfamily. CAMK Ser/Thr protein kinase family. CaMK subfamily.</text>
</comment>
<evidence type="ECO:0000259" key="10">
    <source>
        <dbReference type="PROSITE" id="PS50011"/>
    </source>
</evidence>
<dbReference type="EC" id="2.7.11.17" evidence="2"/>
<reference evidence="11" key="2">
    <citation type="submission" date="2025-08" db="UniProtKB">
        <authorList>
            <consortium name="Ensembl"/>
        </authorList>
    </citation>
    <scope>IDENTIFICATION</scope>
</reference>
<sequence length="453" mass="51603">MSTNKQIPVPIMGTSCLGFFVDHQKLEREARICRLLKHPNIVRLHDSISEEGFHYLVFDLVTGGELFEDIVAREYYSEADASHCIQQILESVHHCHVNGIVHRDLKPENLLLASKLKGAAVKLADFGLAIEVQGDQQAWFGFAGTPGYLSPEVLRKDPYGKPVDMWACGVILYILLVGYPPFWDEDQHRLYQQIKAGAYDFPSPEWDTVTPEAKDLINKMLTINPSKRITAAEALKHPWICQRSTVASMMHRQETVECLKKFNARRKLKVRLWANLHVSIYPEQSIHSALSLYVEPQTTVIHNPVDGNKVLKPKHLMLKLFSLEIIKVTEQLIESINNGDFESYAKICDPGLTSFEPEALGNLVEGHDFHRFYFENALSKGNKPVHTILLNPHVHLIGENAACIAYIRLTQYMDSSGMPRTMQSEETRVWHRRDGKWQNIHFHRSGSPSIPSQ</sequence>
<dbReference type="InterPro" id="IPR032710">
    <property type="entry name" value="NTF2-like_dom_sf"/>
</dbReference>
<dbReference type="PROSITE" id="PS00108">
    <property type="entry name" value="PROTEIN_KINASE_ST"/>
    <property type="match status" value="1"/>
</dbReference>
<dbReference type="InterPro" id="IPR011009">
    <property type="entry name" value="Kinase-like_dom_sf"/>
</dbReference>
<dbReference type="InterPro" id="IPR013543">
    <property type="entry name" value="Ca/CaM-dep_prot_kinase-assoc"/>
</dbReference>
<dbReference type="PROSITE" id="PS51257">
    <property type="entry name" value="PROKAR_LIPOPROTEIN"/>
    <property type="match status" value="1"/>
</dbReference>
<dbReference type="PANTHER" id="PTHR24347">
    <property type="entry name" value="SERINE/THREONINE-PROTEIN KINASE"/>
    <property type="match status" value="1"/>
</dbReference>
<dbReference type="SMART" id="SM00220">
    <property type="entry name" value="S_TKc"/>
    <property type="match status" value="1"/>
</dbReference>
<dbReference type="Pfam" id="PF08332">
    <property type="entry name" value="CaMKII_AD"/>
    <property type="match status" value="1"/>
</dbReference>
<dbReference type="GO" id="GO:0005524">
    <property type="term" value="F:ATP binding"/>
    <property type="evidence" value="ECO:0007669"/>
    <property type="project" value="InterPro"/>
</dbReference>
<organism evidence="11 12">
    <name type="scientific">Echeneis naucrates</name>
    <name type="common">Live sharksucker</name>
    <dbReference type="NCBI Taxonomy" id="173247"/>
    <lineage>
        <taxon>Eukaryota</taxon>
        <taxon>Metazoa</taxon>
        <taxon>Chordata</taxon>
        <taxon>Craniata</taxon>
        <taxon>Vertebrata</taxon>
        <taxon>Euteleostomi</taxon>
        <taxon>Actinopterygii</taxon>
        <taxon>Neopterygii</taxon>
        <taxon>Teleostei</taxon>
        <taxon>Neoteleostei</taxon>
        <taxon>Acanthomorphata</taxon>
        <taxon>Carangaria</taxon>
        <taxon>Carangiformes</taxon>
        <taxon>Echeneidae</taxon>
        <taxon>Echeneis</taxon>
    </lineage>
</organism>
<dbReference type="Pfam" id="PF00069">
    <property type="entry name" value="Pkinase"/>
    <property type="match status" value="1"/>
</dbReference>
<name>A0A665WTH9_ECHNA</name>
<evidence type="ECO:0000256" key="3">
    <source>
        <dbReference type="ARBA" id="ARBA00022527"/>
    </source>
</evidence>
<dbReference type="FunFam" id="1.10.510.10:FF:000001">
    <property type="entry name" value="Calcium/calmodulin-dependent protein kinase type II subunit delta"/>
    <property type="match status" value="1"/>
</dbReference>
<keyword evidence="12" id="KW-1185">Reference proteome</keyword>
<gene>
    <name evidence="11" type="primary">camk2d2</name>
</gene>
<dbReference type="InterPro" id="IPR000719">
    <property type="entry name" value="Prot_kinase_dom"/>
</dbReference>
<evidence type="ECO:0000313" key="12">
    <source>
        <dbReference type="Proteomes" id="UP000472264"/>
    </source>
</evidence>